<dbReference type="PROSITE" id="PS50887">
    <property type="entry name" value="GGDEF"/>
    <property type="match status" value="1"/>
</dbReference>
<name>A0A1P8KEX7_9BURK</name>
<keyword evidence="3" id="KW-0472">Membrane</keyword>
<feature type="transmembrane region" description="Helical" evidence="3">
    <location>
        <begin position="147"/>
        <end position="166"/>
    </location>
</feature>
<dbReference type="KEGG" id="rsb:RS694_19655"/>
<dbReference type="InterPro" id="IPR043128">
    <property type="entry name" value="Rev_trsase/Diguanyl_cyclase"/>
</dbReference>
<accession>A0A1P8KEX7</accession>
<feature type="transmembrane region" description="Helical" evidence="3">
    <location>
        <begin position="59"/>
        <end position="77"/>
    </location>
</feature>
<dbReference type="GO" id="GO:0005886">
    <property type="term" value="C:plasma membrane"/>
    <property type="evidence" value="ECO:0007669"/>
    <property type="project" value="TreeGrafter"/>
</dbReference>
<dbReference type="InterPro" id="IPR050469">
    <property type="entry name" value="Diguanylate_Cyclase"/>
</dbReference>
<evidence type="ECO:0000313" key="6">
    <source>
        <dbReference type="Proteomes" id="UP000186110"/>
    </source>
</evidence>
<dbReference type="Pfam" id="PF00990">
    <property type="entry name" value="GGDEF"/>
    <property type="match status" value="1"/>
</dbReference>
<organism evidence="5 6">
    <name type="scientific">Rhodoferax saidenbachensis</name>
    <dbReference type="NCBI Taxonomy" id="1484693"/>
    <lineage>
        <taxon>Bacteria</taxon>
        <taxon>Pseudomonadati</taxon>
        <taxon>Pseudomonadota</taxon>
        <taxon>Betaproteobacteria</taxon>
        <taxon>Burkholderiales</taxon>
        <taxon>Comamonadaceae</taxon>
        <taxon>Rhodoferax</taxon>
    </lineage>
</organism>
<sequence>MRETTASDNAATPAASDELVHADTLVLLFEQAFPALFHSFLVAGILCWALWGRVDSVKLLTWLGLLGVSTLIRLAVYLTYFRAKPVGRAVLAWERPYAVTLLLSALIWGVGAVWLMPQQESVEQFVILFFVAGLVGGSIFTYTAHRAMTICAMLAVLVPSTVWLFLQPGHITFGLGVAASTFMVGALRGTWVLSNAMQHSLLLGYELKQANLVADHMARTDELTAINNRRSFMELGEQTTRLCQRQAKPLSALLIDVDHFKNINDTHGHSAGDLVLQQVGALLAQQFRAADVCGRIGGEEFAVLLADTDPDTATALAEKLRRAVASASMAWQSQTLQVTVSIGVATHSGHLGTLLQRADAAMYKAKEGGRNRVIFHAEEGAAV</sequence>
<proteinExistence type="predicted"/>
<dbReference type="STRING" id="1484693.RS694_19655"/>
<dbReference type="Proteomes" id="UP000186110">
    <property type="component" value="Chromosome"/>
</dbReference>
<dbReference type="CDD" id="cd01949">
    <property type="entry name" value="GGDEF"/>
    <property type="match status" value="1"/>
</dbReference>
<dbReference type="SUPFAM" id="SSF55073">
    <property type="entry name" value="Nucleotide cyclase"/>
    <property type="match status" value="1"/>
</dbReference>
<evidence type="ECO:0000256" key="3">
    <source>
        <dbReference type="SAM" id="Phobius"/>
    </source>
</evidence>
<gene>
    <name evidence="5" type="ORF">RS694_19655</name>
</gene>
<dbReference type="InterPro" id="IPR029787">
    <property type="entry name" value="Nucleotide_cyclase"/>
</dbReference>
<dbReference type="NCBIfam" id="TIGR00254">
    <property type="entry name" value="GGDEF"/>
    <property type="match status" value="1"/>
</dbReference>
<keyword evidence="3" id="KW-0812">Transmembrane</keyword>
<feature type="transmembrane region" description="Helical" evidence="3">
    <location>
        <begin position="122"/>
        <end position="141"/>
    </location>
</feature>
<dbReference type="Gene3D" id="3.30.70.270">
    <property type="match status" value="1"/>
</dbReference>
<dbReference type="FunFam" id="3.30.70.270:FF:000001">
    <property type="entry name" value="Diguanylate cyclase domain protein"/>
    <property type="match status" value="1"/>
</dbReference>
<dbReference type="RefSeq" id="WP_051391931.1">
    <property type="nucleotide sequence ID" value="NZ_CP019239.1"/>
</dbReference>
<keyword evidence="6" id="KW-1185">Reference proteome</keyword>
<comment type="catalytic activity">
    <reaction evidence="2">
        <text>2 GTP = 3',3'-c-di-GMP + 2 diphosphate</text>
        <dbReference type="Rhea" id="RHEA:24898"/>
        <dbReference type="ChEBI" id="CHEBI:33019"/>
        <dbReference type="ChEBI" id="CHEBI:37565"/>
        <dbReference type="ChEBI" id="CHEBI:58805"/>
        <dbReference type="EC" id="2.7.7.65"/>
    </reaction>
</comment>
<feature type="domain" description="GGDEF" evidence="4">
    <location>
        <begin position="248"/>
        <end position="378"/>
    </location>
</feature>
<dbReference type="AlphaFoldDB" id="A0A1P8KEX7"/>
<dbReference type="SMART" id="SM00267">
    <property type="entry name" value="GGDEF"/>
    <property type="match status" value="1"/>
</dbReference>
<feature type="transmembrane region" description="Helical" evidence="3">
    <location>
        <begin position="32"/>
        <end position="52"/>
    </location>
</feature>
<dbReference type="EMBL" id="CP019239">
    <property type="protein sequence ID" value="APW44515.1"/>
    <property type="molecule type" value="Genomic_DNA"/>
</dbReference>
<dbReference type="EC" id="2.7.7.65" evidence="1"/>
<dbReference type="PANTHER" id="PTHR45138:SF9">
    <property type="entry name" value="DIGUANYLATE CYCLASE DGCM-RELATED"/>
    <property type="match status" value="1"/>
</dbReference>
<keyword evidence="3" id="KW-1133">Transmembrane helix</keyword>
<dbReference type="GO" id="GO:1902201">
    <property type="term" value="P:negative regulation of bacterial-type flagellum-dependent cell motility"/>
    <property type="evidence" value="ECO:0007669"/>
    <property type="project" value="TreeGrafter"/>
</dbReference>
<dbReference type="eggNOG" id="COG3706">
    <property type="taxonomic scope" value="Bacteria"/>
</dbReference>
<reference evidence="5 6" key="1">
    <citation type="submission" date="2017-01" db="EMBL/GenBank/DDBJ databases">
        <authorList>
            <person name="Mah S.A."/>
            <person name="Swanson W.J."/>
            <person name="Moy G.W."/>
            <person name="Vacquier V.D."/>
        </authorList>
    </citation>
    <scope>NUCLEOTIDE SEQUENCE [LARGE SCALE GENOMIC DNA]</scope>
    <source>
        <strain evidence="5 6">DSM 22694</strain>
    </source>
</reference>
<evidence type="ECO:0000256" key="1">
    <source>
        <dbReference type="ARBA" id="ARBA00012528"/>
    </source>
</evidence>
<feature type="transmembrane region" description="Helical" evidence="3">
    <location>
        <begin position="173"/>
        <end position="193"/>
    </location>
</feature>
<feature type="transmembrane region" description="Helical" evidence="3">
    <location>
        <begin position="97"/>
        <end position="115"/>
    </location>
</feature>
<dbReference type="PANTHER" id="PTHR45138">
    <property type="entry name" value="REGULATORY COMPONENTS OF SENSORY TRANSDUCTION SYSTEM"/>
    <property type="match status" value="1"/>
</dbReference>
<evidence type="ECO:0000256" key="2">
    <source>
        <dbReference type="ARBA" id="ARBA00034247"/>
    </source>
</evidence>
<dbReference type="GO" id="GO:0043709">
    <property type="term" value="P:cell adhesion involved in single-species biofilm formation"/>
    <property type="evidence" value="ECO:0007669"/>
    <property type="project" value="TreeGrafter"/>
</dbReference>
<evidence type="ECO:0000313" key="5">
    <source>
        <dbReference type="EMBL" id="APW44515.1"/>
    </source>
</evidence>
<dbReference type="GO" id="GO:0052621">
    <property type="term" value="F:diguanylate cyclase activity"/>
    <property type="evidence" value="ECO:0007669"/>
    <property type="project" value="UniProtKB-EC"/>
</dbReference>
<dbReference type="InterPro" id="IPR000160">
    <property type="entry name" value="GGDEF_dom"/>
</dbReference>
<evidence type="ECO:0000259" key="4">
    <source>
        <dbReference type="PROSITE" id="PS50887"/>
    </source>
</evidence>
<protein>
    <recommendedName>
        <fullName evidence="1">diguanylate cyclase</fullName>
        <ecNumber evidence="1">2.7.7.65</ecNumber>
    </recommendedName>
</protein>